<proteinExistence type="predicted"/>
<dbReference type="RefSeq" id="WP_070705703.1">
    <property type="nucleotide sequence ID" value="NZ_JBHLVH010000018.1"/>
</dbReference>
<feature type="region of interest" description="Disordered" evidence="1">
    <location>
        <begin position="100"/>
        <end position="123"/>
    </location>
</feature>
<dbReference type="Proteomes" id="UP000234206">
    <property type="component" value="Unassembled WGS sequence"/>
</dbReference>
<feature type="compositionally biased region" description="Polar residues" evidence="1">
    <location>
        <begin position="112"/>
        <end position="123"/>
    </location>
</feature>
<protein>
    <submittedName>
        <fullName evidence="2">Uncharacterized protein</fullName>
    </submittedName>
</protein>
<dbReference type="EMBL" id="PKIZ01000006">
    <property type="protein sequence ID" value="PKZ42084.1"/>
    <property type="molecule type" value="Genomic_DNA"/>
</dbReference>
<keyword evidence="3" id="KW-1185">Reference proteome</keyword>
<gene>
    <name evidence="2" type="ORF">CYJ76_04355</name>
</gene>
<evidence type="ECO:0000313" key="2">
    <source>
        <dbReference type="EMBL" id="PKZ42084.1"/>
    </source>
</evidence>
<evidence type="ECO:0000256" key="1">
    <source>
        <dbReference type="SAM" id="MobiDB-lite"/>
    </source>
</evidence>
<reference evidence="2 3" key="1">
    <citation type="submission" date="2017-12" db="EMBL/GenBank/DDBJ databases">
        <title>Phylogenetic diversity of female urinary microbiome.</title>
        <authorList>
            <person name="Thomas-White K."/>
            <person name="Wolfe A.J."/>
        </authorList>
    </citation>
    <scope>NUCLEOTIDE SEQUENCE [LARGE SCALE GENOMIC DNA]</scope>
    <source>
        <strain evidence="2 3">UMB1298</strain>
    </source>
</reference>
<sequence>MPTDPAAATTRARRLVLALVAVALLLGGLAMWLQHGTHAGDPGATPTERATAERDPLRELPGVQEVEDLGPDATPREWADHRLWTLTPSAVDHADQLAPRLEYTPEDPTEDATGSTRSRPTSTAGVVYDMPAADARLVAHQPAVDGETVDWWLDLVGRARDVDPAAEVSCQVEGDATCAVRTADPDGVRVALATGFPDFERYLAGITDEPSHTALVTVNGDAVWQRSSPPAVPR</sequence>
<name>A0A2I1PBT1_9MICO</name>
<dbReference type="AlphaFoldDB" id="A0A2I1PBT1"/>
<organism evidence="2 3">
    <name type="scientific">Kytococcus schroeteri</name>
    <dbReference type="NCBI Taxonomy" id="138300"/>
    <lineage>
        <taxon>Bacteria</taxon>
        <taxon>Bacillati</taxon>
        <taxon>Actinomycetota</taxon>
        <taxon>Actinomycetes</taxon>
        <taxon>Micrococcales</taxon>
        <taxon>Kytococcaceae</taxon>
        <taxon>Kytococcus</taxon>
    </lineage>
</organism>
<evidence type="ECO:0000313" key="3">
    <source>
        <dbReference type="Proteomes" id="UP000234206"/>
    </source>
</evidence>
<accession>A0A2I1PBT1</accession>
<comment type="caution">
    <text evidence="2">The sequence shown here is derived from an EMBL/GenBank/DDBJ whole genome shotgun (WGS) entry which is preliminary data.</text>
</comment>